<keyword evidence="9 19" id="KW-0418">Kinase</keyword>
<keyword evidence="8 15" id="KW-0547">Nucleotide-binding</keyword>
<feature type="binding site" evidence="15">
    <location>
        <position position="92"/>
    </location>
    <ligand>
        <name>ATP</name>
        <dbReference type="ChEBI" id="CHEBI:30616"/>
    </ligand>
</feature>
<dbReference type="PROSITE" id="PS00018">
    <property type="entry name" value="EF_HAND_1"/>
    <property type="match status" value="3"/>
</dbReference>
<evidence type="ECO:0000256" key="8">
    <source>
        <dbReference type="ARBA" id="ARBA00022741"/>
    </source>
</evidence>
<dbReference type="CDD" id="cd00051">
    <property type="entry name" value="EFh"/>
    <property type="match status" value="1"/>
</dbReference>
<evidence type="ECO:0000256" key="10">
    <source>
        <dbReference type="ARBA" id="ARBA00022837"/>
    </source>
</evidence>
<keyword evidence="6" id="KW-0479">Metal-binding</keyword>
<comment type="catalytic activity">
    <reaction evidence="13">
        <text>L-threonyl-[protein] + ATP = O-phospho-L-threonyl-[protein] + ADP + H(+)</text>
        <dbReference type="Rhea" id="RHEA:46608"/>
        <dbReference type="Rhea" id="RHEA-COMP:11060"/>
        <dbReference type="Rhea" id="RHEA-COMP:11605"/>
        <dbReference type="ChEBI" id="CHEBI:15378"/>
        <dbReference type="ChEBI" id="CHEBI:30013"/>
        <dbReference type="ChEBI" id="CHEBI:30616"/>
        <dbReference type="ChEBI" id="CHEBI:61977"/>
        <dbReference type="ChEBI" id="CHEBI:456216"/>
        <dbReference type="EC" id="2.7.11.1"/>
    </reaction>
</comment>
<dbReference type="FunFam" id="3.30.200.20:FF:000004">
    <property type="entry name" value="Calcium-dependent protein kinase 1"/>
    <property type="match status" value="1"/>
</dbReference>
<keyword evidence="3 16" id="KW-0723">Serine/threonine-protein kinase</keyword>
<comment type="similarity">
    <text evidence="1">Belongs to the protein kinase superfamily. CAMK Ser/Thr protein kinase family. CaMK subfamily.</text>
</comment>
<proteinExistence type="inferred from homology"/>
<reference evidence="19" key="2">
    <citation type="journal article" date="2024" name="Plant">
        <title>Genomic evolution and insights into agronomic trait innovations of Sesamum species.</title>
        <authorList>
            <person name="Miao H."/>
            <person name="Wang L."/>
            <person name="Qu L."/>
            <person name="Liu H."/>
            <person name="Sun Y."/>
            <person name="Le M."/>
            <person name="Wang Q."/>
            <person name="Wei S."/>
            <person name="Zheng Y."/>
            <person name="Lin W."/>
            <person name="Duan Y."/>
            <person name="Cao H."/>
            <person name="Xiong S."/>
            <person name="Wang X."/>
            <person name="Wei L."/>
            <person name="Li C."/>
            <person name="Ma Q."/>
            <person name="Ju M."/>
            <person name="Zhao R."/>
            <person name="Li G."/>
            <person name="Mu C."/>
            <person name="Tian Q."/>
            <person name="Mei H."/>
            <person name="Zhang T."/>
            <person name="Gao T."/>
            <person name="Zhang H."/>
        </authorList>
    </citation>
    <scope>NUCLEOTIDE SEQUENCE</scope>
    <source>
        <strain evidence="19">G02</strain>
    </source>
</reference>
<dbReference type="InterPro" id="IPR011992">
    <property type="entry name" value="EF-hand-dom_pair"/>
</dbReference>
<evidence type="ECO:0000313" key="19">
    <source>
        <dbReference type="EMBL" id="KAL0366652.1"/>
    </source>
</evidence>
<comment type="similarity">
    <text evidence="12">Belongs to the protein kinase superfamily. Ser/Thr protein kinase family. CDPK subfamily.</text>
</comment>
<evidence type="ECO:0000259" key="18">
    <source>
        <dbReference type="PROSITE" id="PS50222"/>
    </source>
</evidence>
<evidence type="ECO:0000256" key="6">
    <source>
        <dbReference type="ARBA" id="ARBA00022723"/>
    </source>
</evidence>
<dbReference type="Gene3D" id="1.10.510.10">
    <property type="entry name" value="Transferase(Phosphotransferase) domain 1"/>
    <property type="match status" value="1"/>
</dbReference>
<evidence type="ECO:0000256" key="9">
    <source>
        <dbReference type="ARBA" id="ARBA00022777"/>
    </source>
</evidence>
<dbReference type="SMART" id="SM00220">
    <property type="entry name" value="S_TKc"/>
    <property type="match status" value="1"/>
</dbReference>
<dbReference type="PROSITE" id="PS50222">
    <property type="entry name" value="EF_HAND_2"/>
    <property type="match status" value="2"/>
</dbReference>
<evidence type="ECO:0000256" key="16">
    <source>
        <dbReference type="RuleBase" id="RU000304"/>
    </source>
</evidence>
<evidence type="ECO:0000256" key="1">
    <source>
        <dbReference type="ARBA" id="ARBA00005354"/>
    </source>
</evidence>
<dbReference type="FunFam" id="1.10.510.10:FF:000067">
    <property type="entry name" value="calcium-dependent protein kinase 13"/>
    <property type="match status" value="1"/>
</dbReference>
<feature type="domain" description="EF-hand" evidence="18">
    <location>
        <begin position="417"/>
        <end position="452"/>
    </location>
</feature>
<sequence length="480" mass="54802">MGTCLSISNSTLLKKTKYDRKSVVDHNAPHENGKLSGRLAPLKLSRPIQVLKDPTGNDIFKRYRFGKELGRGEFGVTYQCFDDVNGESLACKKIPKSKLRTDIDIEDVRREVEIMRHLPKHPNIVSYREVYEDKEAIYLVMELCEGGELFDRIVARGHYTERAAAEVTKTILEVVKVCHMHGVIHRDLKPENFLYANDSESAPLKAIDFGLSIFFEPGQRFNEIVGSPYYMAPEVLRRNYGPEIDVWSTGVILYILLCGVPPFWAETEEGIAQAIVFGEIDFKRDPWPRISEGAKDLVRGMLEPNPYSRLTVEEVLASEWMQNADKVPNIPLGERVRARIKQFSLMNKFKKRVLGADCDGNGMLNCEEFVTLAVHLKKISNDDLLHQAFLYFDKNQSGYIEFEDLAESLLDEQFGPTNDQVLQDIIFDADLDKDGRISFPEFKAMMATGMDWKMGSRQYSRAMLNALSTRLFKDKSQKVM</sequence>
<feature type="domain" description="Protein kinase" evidence="17">
    <location>
        <begin position="63"/>
        <end position="321"/>
    </location>
</feature>
<keyword evidence="7" id="KW-0677">Repeat</keyword>
<dbReference type="EMBL" id="JACGWJ010000015">
    <property type="protein sequence ID" value="KAL0366652.1"/>
    <property type="molecule type" value="Genomic_DNA"/>
</dbReference>
<dbReference type="PROSITE" id="PS00107">
    <property type="entry name" value="PROTEIN_KINASE_ATP"/>
    <property type="match status" value="1"/>
</dbReference>
<dbReference type="PROSITE" id="PS50011">
    <property type="entry name" value="PROTEIN_KINASE_DOM"/>
    <property type="match status" value="1"/>
</dbReference>
<dbReference type="GO" id="GO:0005509">
    <property type="term" value="F:calcium ion binding"/>
    <property type="evidence" value="ECO:0007669"/>
    <property type="project" value="InterPro"/>
</dbReference>
<dbReference type="InterPro" id="IPR011009">
    <property type="entry name" value="Kinase-like_dom_sf"/>
</dbReference>
<dbReference type="PANTHER" id="PTHR24349">
    <property type="entry name" value="SERINE/THREONINE-PROTEIN KINASE"/>
    <property type="match status" value="1"/>
</dbReference>
<evidence type="ECO:0000256" key="12">
    <source>
        <dbReference type="ARBA" id="ARBA00024334"/>
    </source>
</evidence>
<dbReference type="GO" id="GO:0005524">
    <property type="term" value="F:ATP binding"/>
    <property type="evidence" value="ECO:0007669"/>
    <property type="project" value="UniProtKB-UniRule"/>
</dbReference>
<protein>
    <recommendedName>
        <fullName evidence="2">non-specific serine/threonine protein kinase</fullName>
        <ecNumber evidence="2">2.7.11.1</ecNumber>
    </recommendedName>
</protein>
<dbReference type="SUPFAM" id="SSF47473">
    <property type="entry name" value="EF-hand"/>
    <property type="match status" value="1"/>
</dbReference>
<evidence type="ECO:0000256" key="7">
    <source>
        <dbReference type="ARBA" id="ARBA00022737"/>
    </source>
</evidence>
<dbReference type="EC" id="2.7.11.1" evidence="2"/>
<dbReference type="Pfam" id="PF13499">
    <property type="entry name" value="EF-hand_7"/>
    <property type="match status" value="1"/>
</dbReference>
<dbReference type="PROSITE" id="PS00108">
    <property type="entry name" value="PROTEIN_KINASE_ST"/>
    <property type="match status" value="1"/>
</dbReference>
<dbReference type="SUPFAM" id="SSF56112">
    <property type="entry name" value="Protein kinase-like (PK-like)"/>
    <property type="match status" value="1"/>
</dbReference>
<dbReference type="GO" id="GO:0004674">
    <property type="term" value="F:protein serine/threonine kinase activity"/>
    <property type="evidence" value="ECO:0007669"/>
    <property type="project" value="UniProtKB-KW"/>
</dbReference>
<dbReference type="InterPro" id="IPR000719">
    <property type="entry name" value="Prot_kinase_dom"/>
</dbReference>
<evidence type="ECO:0000256" key="13">
    <source>
        <dbReference type="ARBA" id="ARBA00047899"/>
    </source>
</evidence>
<evidence type="ECO:0000259" key="17">
    <source>
        <dbReference type="PROSITE" id="PS50011"/>
    </source>
</evidence>
<dbReference type="InterPro" id="IPR017441">
    <property type="entry name" value="Protein_kinase_ATP_BS"/>
</dbReference>
<keyword evidence="4" id="KW-0597">Phosphoprotein</keyword>
<gene>
    <name evidence="19" type="ORF">Sradi_3555300</name>
</gene>
<evidence type="ECO:0000256" key="11">
    <source>
        <dbReference type="ARBA" id="ARBA00022840"/>
    </source>
</evidence>
<comment type="caution">
    <text evidence="19">The sequence shown here is derived from an EMBL/GenBank/DDBJ whole genome shotgun (WGS) entry which is preliminary data.</text>
</comment>
<evidence type="ECO:0000256" key="15">
    <source>
        <dbReference type="PROSITE-ProRule" id="PRU10141"/>
    </source>
</evidence>
<dbReference type="AlphaFoldDB" id="A0AAW2QFN2"/>
<evidence type="ECO:0000256" key="2">
    <source>
        <dbReference type="ARBA" id="ARBA00012513"/>
    </source>
</evidence>
<dbReference type="Pfam" id="PF00069">
    <property type="entry name" value="Pkinase"/>
    <property type="match status" value="1"/>
</dbReference>
<name>A0AAW2QFN2_SESRA</name>
<comment type="catalytic activity">
    <reaction evidence="14">
        <text>L-seryl-[protein] + ATP = O-phospho-L-seryl-[protein] + ADP + H(+)</text>
        <dbReference type="Rhea" id="RHEA:17989"/>
        <dbReference type="Rhea" id="RHEA-COMP:9863"/>
        <dbReference type="Rhea" id="RHEA-COMP:11604"/>
        <dbReference type="ChEBI" id="CHEBI:15378"/>
        <dbReference type="ChEBI" id="CHEBI:29999"/>
        <dbReference type="ChEBI" id="CHEBI:30616"/>
        <dbReference type="ChEBI" id="CHEBI:83421"/>
        <dbReference type="ChEBI" id="CHEBI:456216"/>
        <dbReference type="EC" id="2.7.11.1"/>
    </reaction>
</comment>
<dbReference type="CDD" id="cd05117">
    <property type="entry name" value="STKc_CAMK"/>
    <property type="match status" value="1"/>
</dbReference>
<accession>A0AAW2QFN2</accession>
<evidence type="ECO:0000256" key="5">
    <source>
        <dbReference type="ARBA" id="ARBA00022679"/>
    </source>
</evidence>
<organism evidence="19">
    <name type="scientific">Sesamum radiatum</name>
    <name type="common">Black benniseed</name>
    <dbReference type="NCBI Taxonomy" id="300843"/>
    <lineage>
        <taxon>Eukaryota</taxon>
        <taxon>Viridiplantae</taxon>
        <taxon>Streptophyta</taxon>
        <taxon>Embryophyta</taxon>
        <taxon>Tracheophyta</taxon>
        <taxon>Spermatophyta</taxon>
        <taxon>Magnoliopsida</taxon>
        <taxon>eudicotyledons</taxon>
        <taxon>Gunneridae</taxon>
        <taxon>Pentapetalae</taxon>
        <taxon>asterids</taxon>
        <taxon>lamiids</taxon>
        <taxon>Lamiales</taxon>
        <taxon>Pedaliaceae</taxon>
        <taxon>Sesamum</taxon>
    </lineage>
</organism>
<keyword evidence="5" id="KW-0808">Transferase</keyword>
<reference evidence="19" key="1">
    <citation type="submission" date="2020-06" db="EMBL/GenBank/DDBJ databases">
        <authorList>
            <person name="Li T."/>
            <person name="Hu X."/>
            <person name="Zhang T."/>
            <person name="Song X."/>
            <person name="Zhang H."/>
            <person name="Dai N."/>
            <person name="Sheng W."/>
            <person name="Hou X."/>
            <person name="Wei L."/>
        </authorList>
    </citation>
    <scope>NUCLEOTIDE SEQUENCE</scope>
    <source>
        <strain evidence="19">G02</strain>
        <tissue evidence="19">Leaf</tissue>
    </source>
</reference>
<dbReference type="InterPro" id="IPR050205">
    <property type="entry name" value="CDPK_Ser/Thr_kinases"/>
</dbReference>
<dbReference type="SMART" id="SM00054">
    <property type="entry name" value="EFh"/>
    <property type="match status" value="3"/>
</dbReference>
<feature type="domain" description="EF-hand" evidence="18">
    <location>
        <begin position="380"/>
        <end position="415"/>
    </location>
</feature>
<evidence type="ECO:0000256" key="3">
    <source>
        <dbReference type="ARBA" id="ARBA00022527"/>
    </source>
</evidence>
<dbReference type="InterPro" id="IPR008271">
    <property type="entry name" value="Ser/Thr_kinase_AS"/>
</dbReference>
<keyword evidence="11 15" id="KW-0067">ATP-binding</keyword>
<keyword evidence="10" id="KW-0106">Calcium</keyword>
<dbReference type="InterPro" id="IPR018247">
    <property type="entry name" value="EF_Hand_1_Ca_BS"/>
</dbReference>
<evidence type="ECO:0000256" key="14">
    <source>
        <dbReference type="ARBA" id="ARBA00048679"/>
    </source>
</evidence>
<dbReference type="Gene3D" id="1.10.238.10">
    <property type="entry name" value="EF-hand"/>
    <property type="match status" value="2"/>
</dbReference>
<dbReference type="Gene3D" id="3.30.200.20">
    <property type="entry name" value="Phosphorylase Kinase, domain 1"/>
    <property type="match status" value="1"/>
</dbReference>
<dbReference type="InterPro" id="IPR002048">
    <property type="entry name" value="EF_hand_dom"/>
</dbReference>
<evidence type="ECO:0000256" key="4">
    <source>
        <dbReference type="ARBA" id="ARBA00022553"/>
    </source>
</evidence>